<evidence type="ECO:0000256" key="4">
    <source>
        <dbReference type="ARBA" id="ARBA00023236"/>
    </source>
</evidence>
<dbReference type="PANTHER" id="PTHR30562:SF10">
    <property type="entry name" value="EXCINUCLEASE CHO"/>
    <property type="match status" value="1"/>
</dbReference>
<dbReference type="KEGG" id="nmk:CHR53_10490"/>
<evidence type="ECO:0000256" key="5">
    <source>
        <dbReference type="ARBA" id="ARBA00040756"/>
    </source>
</evidence>
<dbReference type="PROSITE" id="PS50164">
    <property type="entry name" value="GIY_YIG"/>
    <property type="match status" value="1"/>
</dbReference>
<gene>
    <name evidence="9" type="ORF">CHR53_10490</name>
</gene>
<dbReference type="Gene3D" id="3.40.1440.10">
    <property type="entry name" value="GIY-YIG endonuclease"/>
    <property type="match status" value="1"/>
</dbReference>
<dbReference type="SUPFAM" id="SSF82771">
    <property type="entry name" value="GIY-YIG endonuclease"/>
    <property type="match status" value="1"/>
</dbReference>
<dbReference type="GO" id="GO:0004518">
    <property type="term" value="F:nuclease activity"/>
    <property type="evidence" value="ECO:0007669"/>
    <property type="project" value="UniProtKB-KW"/>
</dbReference>
<dbReference type="GO" id="GO:0009380">
    <property type="term" value="C:excinuclease repair complex"/>
    <property type="evidence" value="ECO:0007669"/>
    <property type="project" value="TreeGrafter"/>
</dbReference>
<sequence>MIKIDTNSSVFLIEREDIEEGIKTLRKRSRIPVLSNGIYRLYDSEGVLLYIGKGKKVLNRVIEHMTGKSENTRRFYKQIERSEIHILPFYTERKIVDLEQYLIKIFNPKYNRLKWSDGAVLAGSKYFEI</sequence>
<evidence type="ECO:0000259" key="8">
    <source>
        <dbReference type="PROSITE" id="PS50164"/>
    </source>
</evidence>
<dbReference type="InterPro" id="IPR050066">
    <property type="entry name" value="UvrABC_protein_C"/>
</dbReference>
<keyword evidence="4" id="KW-0742">SOS response</keyword>
<evidence type="ECO:0000256" key="6">
    <source>
        <dbReference type="ARBA" id="ARBA00042138"/>
    </source>
</evidence>
<feature type="domain" description="GIY-YIG" evidence="8">
    <location>
        <begin position="34"/>
        <end position="112"/>
    </location>
</feature>
<dbReference type="InterPro" id="IPR000305">
    <property type="entry name" value="GIY-YIG_endonuc"/>
</dbReference>
<name>A0A3Q9QU70_9BACI</name>
<proteinExistence type="predicted"/>
<dbReference type="EMBL" id="CP022572">
    <property type="protein sequence ID" value="AZU61670.1"/>
    <property type="molecule type" value="Genomic_DNA"/>
</dbReference>
<keyword evidence="2" id="KW-0267">Excision nuclease</keyword>
<dbReference type="Proteomes" id="UP000282892">
    <property type="component" value="Chromosome"/>
</dbReference>
<dbReference type="Pfam" id="PF01541">
    <property type="entry name" value="GIY-YIG"/>
    <property type="match status" value="1"/>
</dbReference>
<organism evidence="9 10">
    <name type="scientific">Neobacillus mesonae</name>
    <dbReference type="NCBI Taxonomy" id="1193713"/>
    <lineage>
        <taxon>Bacteria</taxon>
        <taxon>Bacillati</taxon>
        <taxon>Bacillota</taxon>
        <taxon>Bacilli</taxon>
        <taxon>Bacillales</taxon>
        <taxon>Bacillaceae</taxon>
        <taxon>Neobacillus</taxon>
    </lineage>
</organism>
<dbReference type="AlphaFoldDB" id="A0A3Q9QU70"/>
<protein>
    <recommendedName>
        <fullName evidence="5">Excinuclease cho</fullName>
    </recommendedName>
    <alternativeName>
        <fullName evidence="7">Endonuclease cho</fullName>
    </alternativeName>
    <alternativeName>
        <fullName evidence="6">UvrC homolog protein</fullName>
    </alternativeName>
</protein>
<keyword evidence="3" id="KW-0234">DNA repair</keyword>
<reference evidence="9 10" key="1">
    <citation type="submission" date="2017-07" db="EMBL/GenBank/DDBJ databases">
        <title>The complete genome sequence of Bacillus mesonae strain H20-5, an efficient strain improving plant abiotic stress resistance.</title>
        <authorList>
            <person name="Kim S.Y."/>
            <person name="Song H."/>
            <person name="Sang M.K."/>
            <person name="Weon H.-Y."/>
            <person name="Song J."/>
        </authorList>
    </citation>
    <scope>NUCLEOTIDE SEQUENCE [LARGE SCALE GENOMIC DNA]</scope>
    <source>
        <strain evidence="9 10">H20-5</strain>
    </source>
</reference>
<dbReference type="OrthoDB" id="2991103at2"/>
<dbReference type="PANTHER" id="PTHR30562">
    <property type="entry name" value="UVRC/OXIDOREDUCTASE"/>
    <property type="match status" value="1"/>
</dbReference>
<evidence type="ECO:0000256" key="7">
    <source>
        <dbReference type="ARBA" id="ARBA00042732"/>
    </source>
</evidence>
<dbReference type="SMART" id="SM00465">
    <property type="entry name" value="GIYc"/>
    <property type="match status" value="1"/>
</dbReference>
<accession>A0A3Q9QU70</accession>
<dbReference type="InterPro" id="IPR035901">
    <property type="entry name" value="GIY-YIG_endonuc_sf"/>
</dbReference>
<keyword evidence="10" id="KW-1185">Reference proteome</keyword>
<dbReference type="GO" id="GO:0009432">
    <property type="term" value="P:SOS response"/>
    <property type="evidence" value="ECO:0007669"/>
    <property type="project" value="UniProtKB-KW"/>
</dbReference>
<dbReference type="GO" id="GO:0006281">
    <property type="term" value="P:DNA repair"/>
    <property type="evidence" value="ECO:0007669"/>
    <property type="project" value="UniProtKB-KW"/>
</dbReference>
<dbReference type="RefSeq" id="WP_127486429.1">
    <property type="nucleotide sequence ID" value="NZ_CP022572.1"/>
</dbReference>
<keyword evidence="1" id="KW-0227">DNA damage</keyword>
<evidence type="ECO:0000256" key="3">
    <source>
        <dbReference type="ARBA" id="ARBA00023204"/>
    </source>
</evidence>
<evidence type="ECO:0000256" key="2">
    <source>
        <dbReference type="ARBA" id="ARBA00022881"/>
    </source>
</evidence>
<evidence type="ECO:0000313" key="9">
    <source>
        <dbReference type="EMBL" id="AZU61670.1"/>
    </source>
</evidence>
<evidence type="ECO:0000256" key="1">
    <source>
        <dbReference type="ARBA" id="ARBA00022763"/>
    </source>
</evidence>
<evidence type="ECO:0000313" key="10">
    <source>
        <dbReference type="Proteomes" id="UP000282892"/>
    </source>
</evidence>